<evidence type="ECO:0000256" key="1">
    <source>
        <dbReference type="RuleBase" id="RU366037"/>
    </source>
</evidence>
<organism evidence="3 4">
    <name type="scientific">Tripterygium wilfordii</name>
    <name type="common">Thunder God vine</name>
    <dbReference type="NCBI Taxonomy" id="458696"/>
    <lineage>
        <taxon>Eukaryota</taxon>
        <taxon>Viridiplantae</taxon>
        <taxon>Streptophyta</taxon>
        <taxon>Embryophyta</taxon>
        <taxon>Tracheophyta</taxon>
        <taxon>Spermatophyta</taxon>
        <taxon>Magnoliopsida</taxon>
        <taxon>eudicotyledons</taxon>
        <taxon>Gunneridae</taxon>
        <taxon>Pentapetalae</taxon>
        <taxon>rosids</taxon>
        <taxon>fabids</taxon>
        <taxon>Celastrales</taxon>
        <taxon>Celastraceae</taxon>
        <taxon>Tripterygium</taxon>
    </lineage>
</organism>
<reference evidence="3 4" key="1">
    <citation type="journal article" date="2020" name="Nat. Commun.">
        <title>Genome of Tripterygium wilfordii and identification of cytochrome P450 involved in triptolide biosynthesis.</title>
        <authorList>
            <person name="Tu L."/>
            <person name="Su P."/>
            <person name="Zhang Z."/>
            <person name="Gao L."/>
            <person name="Wang J."/>
            <person name="Hu T."/>
            <person name="Zhou J."/>
            <person name="Zhang Y."/>
            <person name="Zhao Y."/>
            <person name="Liu Y."/>
            <person name="Song Y."/>
            <person name="Tong Y."/>
            <person name="Lu Y."/>
            <person name="Yang J."/>
            <person name="Xu C."/>
            <person name="Jia M."/>
            <person name="Peters R.J."/>
            <person name="Huang L."/>
            <person name="Gao W."/>
        </authorList>
    </citation>
    <scope>NUCLEOTIDE SEQUENCE [LARGE SCALE GENOMIC DNA]</scope>
    <source>
        <strain evidence="4">cv. XIE 37</strain>
        <tissue evidence="3">Leaf</tissue>
    </source>
</reference>
<dbReference type="InParanoid" id="A0A7J7DGQ7"/>
<dbReference type="PROSITE" id="PS51257">
    <property type="entry name" value="PROKAR_LIPOPROTEIN"/>
    <property type="match status" value="1"/>
</dbReference>
<keyword evidence="4" id="KW-1185">Reference proteome</keyword>
<dbReference type="PANTHER" id="PTHR15952:SF11">
    <property type="entry name" value="EXPORTIN-T"/>
    <property type="match status" value="1"/>
</dbReference>
<name>A0A7J7DGQ7_TRIWF</name>
<keyword evidence="1" id="KW-0539">Nucleus</keyword>
<keyword evidence="1" id="KW-0820">tRNA-binding</keyword>
<dbReference type="SUPFAM" id="SSF48371">
    <property type="entry name" value="ARM repeat"/>
    <property type="match status" value="1"/>
</dbReference>
<keyword evidence="1" id="KW-0963">Cytoplasm</keyword>
<dbReference type="Pfam" id="PF19282">
    <property type="entry name" value="Exportin-T"/>
    <property type="match status" value="2"/>
</dbReference>
<dbReference type="GO" id="GO:0005643">
    <property type="term" value="C:nuclear pore"/>
    <property type="evidence" value="ECO:0007669"/>
    <property type="project" value="TreeGrafter"/>
</dbReference>
<feature type="domain" description="Exportin-T C-terminal" evidence="2">
    <location>
        <begin position="13"/>
        <end position="107"/>
    </location>
</feature>
<dbReference type="Gene3D" id="1.25.10.10">
    <property type="entry name" value="Leucine-rich Repeat Variant"/>
    <property type="match status" value="2"/>
</dbReference>
<dbReference type="InterPro" id="IPR011989">
    <property type="entry name" value="ARM-like"/>
</dbReference>
<feature type="domain" description="Exportin-T C-terminal" evidence="2">
    <location>
        <begin position="135"/>
        <end position="367"/>
    </location>
</feature>
<evidence type="ECO:0000259" key="2">
    <source>
        <dbReference type="Pfam" id="PF19282"/>
    </source>
</evidence>
<dbReference type="AlphaFoldDB" id="A0A7J7DGQ7"/>
<accession>A0A7J7DGQ7</accession>
<dbReference type="GO" id="GO:0000049">
    <property type="term" value="F:tRNA binding"/>
    <property type="evidence" value="ECO:0007669"/>
    <property type="project" value="UniProtKB-UniRule"/>
</dbReference>
<dbReference type="EMBL" id="JAAARO010000007">
    <property type="protein sequence ID" value="KAF5745560.1"/>
    <property type="molecule type" value="Genomic_DNA"/>
</dbReference>
<comment type="subcellular location">
    <subcellularLocation>
        <location evidence="1">Nucleus</location>
    </subcellularLocation>
    <subcellularLocation>
        <location evidence="1">Cytoplasm</location>
    </subcellularLocation>
    <text evidence="1">Shuttles between the nucleus and the cytoplasm.</text>
</comment>
<comment type="similarity">
    <text evidence="1">Belongs to the exportin family.</text>
</comment>
<proteinExistence type="inferred from homology"/>
<dbReference type="InterPro" id="IPR045546">
    <property type="entry name" value="Exportin-T_C"/>
</dbReference>
<dbReference type="InterPro" id="IPR016024">
    <property type="entry name" value="ARM-type_fold"/>
</dbReference>
<dbReference type="GO" id="GO:0031267">
    <property type="term" value="F:small GTPase binding"/>
    <property type="evidence" value="ECO:0007669"/>
    <property type="project" value="InterPro"/>
</dbReference>
<evidence type="ECO:0000313" key="3">
    <source>
        <dbReference type="EMBL" id="KAF5745560.1"/>
    </source>
</evidence>
<comment type="caution">
    <text evidence="3">The sequence shown here is derived from an EMBL/GenBank/DDBJ whole genome shotgun (WGS) entry which is preliminary data.</text>
</comment>
<keyword evidence="1" id="KW-0813">Transport</keyword>
<comment type="function">
    <text evidence="1">tRNA nucleus export receptor which facilitates tRNA translocation across the nuclear pore complex.</text>
</comment>
<dbReference type="GO" id="GO:0016363">
    <property type="term" value="C:nuclear matrix"/>
    <property type="evidence" value="ECO:0007669"/>
    <property type="project" value="TreeGrafter"/>
</dbReference>
<dbReference type="Proteomes" id="UP000593562">
    <property type="component" value="Unassembled WGS sequence"/>
</dbReference>
<evidence type="ECO:0000313" key="4">
    <source>
        <dbReference type="Proteomes" id="UP000593562"/>
    </source>
</evidence>
<gene>
    <name evidence="3" type="ORF">HS088_TW07G01152</name>
</gene>
<sequence>MGDETMRTRGGLLGELVVMLLSTSFSCHPKGVVALMYLEIITRYMKFAQEDNQYIPMVLAAFLDKRGIRHPNIHVSRRACYLFMRVVKVLKAKLVPFVETIVQNLKDTTARFTNLDYTLKELSGSEDGSHIFEPREMVSFLVLLNQLICKFRKLFHDILEEVYPTIVGRIFSIIPRDTFPSGPGTNTEEIRELQELQRILYTFLHVIATHDLSSIFLSPKSRGYLDPMLQLLLCSACDHKDILVRKASVQIFNRLMKDWCVKPHDEDKVPGFRSFMIEAFAINCCLYSVLDKSFEFRDANALALFGEIVMAQKVMFEKFGDDFLAHFVSKGFPTAHCPQDLVELYCQKLQGSDIKALRSFYQSLIENLRLQPNGSVVFRWQCRHR</sequence>
<dbReference type="GO" id="GO:0005737">
    <property type="term" value="C:cytoplasm"/>
    <property type="evidence" value="ECO:0007669"/>
    <property type="project" value="UniProtKB-SubCell"/>
</dbReference>
<protein>
    <recommendedName>
        <fullName evidence="1">Exportin-T</fullName>
    </recommendedName>
    <alternativeName>
        <fullName evidence="1">Exportin(tRNA)</fullName>
    </alternativeName>
    <alternativeName>
        <fullName evidence="1">tRNA exportin</fullName>
    </alternativeName>
</protein>
<keyword evidence="1" id="KW-0694">RNA-binding</keyword>
<dbReference type="PANTHER" id="PTHR15952">
    <property type="entry name" value="EXPORTIN-T/LOS1"/>
    <property type="match status" value="1"/>
</dbReference>
<dbReference type="GO" id="GO:0071528">
    <property type="term" value="P:tRNA re-export from nucleus"/>
    <property type="evidence" value="ECO:0007669"/>
    <property type="project" value="UniProtKB-UniRule"/>
</dbReference>
<dbReference type="InterPro" id="IPR040017">
    <property type="entry name" value="XPOT"/>
</dbReference>